<evidence type="ECO:0008006" key="5">
    <source>
        <dbReference type="Google" id="ProtNLM"/>
    </source>
</evidence>
<protein>
    <recommendedName>
        <fullName evidence="5">DUF4129 domain-containing protein</fullName>
    </recommendedName>
</protein>
<sequence>MKYKTCFFIALLPACMFFFVNANAQTRDSVNTNHSDSIYQSFQDDSAENSDTSLSMQHLKDSLDILDWKKNREFAYMHYLDSLLRNQKDMRFDTVSVDEKSGMIKRKPNQSRRPTTLTAALNSWPLTIFFWSLAIFFIAFLSYKIFSKNGLFVRKKEEHIEPEEISLQELNELSEYDSLISEAENKNEFNLATRYLFLKTLKNLSDKEIISFAAEKTNHDYLAEMKHHRYFEDFSKLTRDYEYVWYGKFFIDKEPYQKLKKDFNFFNKNV</sequence>
<feature type="transmembrane region" description="Helical" evidence="1">
    <location>
        <begin position="124"/>
        <end position="146"/>
    </location>
</feature>
<reference evidence="3 4" key="1">
    <citation type="submission" date="2018-11" db="EMBL/GenBank/DDBJ databases">
        <title>Draft genome sequence of Ferruginibacter sp. BO-59.</title>
        <authorList>
            <person name="Im W.T."/>
        </authorList>
    </citation>
    <scope>NUCLEOTIDE SEQUENCE [LARGE SCALE GENOMIC DNA]</scope>
    <source>
        <strain evidence="3 4">BO-59</strain>
    </source>
</reference>
<name>A0A3M9NHX1_9BACT</name>
<dbReference type="OrthoDB" id="5491447at2"/>
<keyword evidence="1" id="KW-0812">Transmembrane</keyword>
<feature type="signal peptide" evidence="2">
    <location>
        <begin position="1"/>
        <end position="24"/>
    </location>
</feature>
<keyword evidence="4" id="KW-1185">Reference proteome</keyword>
<dbReference type="EMBL" id="RJJR01000006">
    <property type="protein sequence ID" value="RNI36897.1"/>
    <property type="molecule type" value="Genomic_DNA"/>
</dbReference>
<dbReference type="RefSeq" id="WP_123120381.1">
    <property type="nucleotide sequence ID" value="NZ_RJJR01000006.1"/>
</dbReference>
<accession>A0A3M9NHX1</accession>
<evidence type="ECO:0000256" key="1">
    <source>
        <dbReference type="SAM" id="Phobius"/>
    </source>
</evidence>
<keyword evidence="2" id="KW-0732">Signal</keyword>
<evidence type="ECO:0000256" key="2">
    <source>
        <dbReference type="SAM" id="SignalP"/>
    </source>
</evidence>
<gene>
    <name evidence="3" type="ORF">EFY79_09035</name>
</gene>
<keyword evidence="1" id="KW-1133">Transmembrane helix</keyword>
<feature type="chain" id="PRO_5017931793" description="DUF4129 domain-containing protein" evidence="2">
    <location>
        <begin position="25"/>
        <end position="270"/>
    </location>
</feature>
<proteinExistence type="predicted"/>
<dbReference type="AlphaFoldDB" id="A0A3M9NHX1"/>
<dbReference type="Proteomes" id="UP000267223">
    <property type="component" value="Unassembled WGS sequence"/>
</dbReference>
<keyword evidence="1" id="KW-0472">Membrane</keyword>
<comment type="caution">
    <text evidence="3">The sequence shown here is derived from an EMBL/GenBank/DDBJ whole genome shotgun (WGS) entry which is preliminary data.</text>
</comment>
<evidence type="ECO:0000313" key="3">
    <source>
        <dbReference type="EMBL" id="RNI36897.1"/>
    </source>
</evidence>
<evidence type="ECO:0000313" key="4">
    <source>
        <dbReference type="Proteomes" id="UP000267223"/>
    </source>
</evidence>
<organism evidence="3 4">
    <name type="scientific">Hanamia caeni</name>
    <dbReference type="NCBI Taxonomy" id="2294116"/>
    <lineage>
        <taxon>Bacteria</taxon>
        <taxon>Pseudomonadati</taxon>
        <taxon>Bacteroidota</taxon>
        <taxon>Chitinophagia</taxon>
        <taxon>Chitinophagales</taxon>
        <taxon>Chitinophagaceae</taxon>
        <taxon>Hanamia</taxon>
    </lineage>
</organism>